<evidence type="ECO:0000313" key="1">
    <source>
        <dbReference type="EMBL" id="ROP99771.1"/>
    </source>
</evidence>
<dbReference type="Proteomes" id="UP000278222">
    <property type="component" value="Unassembled WGS sequence"/>
</dbReference>
<organism evidence="1 2">
    <name type="scientific">Stella humosa</name>
    <dbReference type="NCBI Taxonomy" id="94"/>
    <lineage>
        <taxon>Bacteria</taxon>
        <taxon>Pseudomonadati</taxon>
        <taxon>Pseudomonadota</taxon>
        <taxon>Alphaproteobacteria</taxon>
        <taxon>Rhodospirillales</taxon>
        <taxon>Stellaceae</taxon>
        <taxon>Stella</taxon>
    </lineage>
</organism>
<dbReference type="RefSeq" id="WP_123689123.1">
    <property type="nucleotide sequence ID" value="NZ_AP019700.1"/>
</dbReference>
<keyword evidence="2" id="KW-1185">Reference proteome</keyword>
<proteinExistence type="predicted"/>
<protein>
    <recommendedName>
        <fullName evidence="3">Inner membrane protein</fullName>
    </recommendedName>
</protein>
<name>A0A3N1M220_9PROT</name>
<reference evidence="1 2" key="1">
    <citation type="submission" date="2018-11" db="EMBL/GenBank/DDBJ databases">
        <title>Genomic Encyclopedia of Type Strains, Phase IV (KMG-IV): sequencing the most valuable type-strain genomes for metagenomic binning, comparative biology and taxonomic classification.</title>
        <authorList>
            <person name="Goeker M."/>
        </authorList>
    </citation>
    <scope>NUCLEOTIDE SEQUENCE [LARGE SCALE GENOMIC DNA]</scope>
    <source>
        <strain evidence="1 2">DSM 5900</strain>
    </source>
</reference>
<dbReference type="AlphaFoldDB" id="A0A3N1M220"/>
<comment type="caution">
    <text evidence="1">The sequence shown here is derived from an EMBL/GenBank/DDBJ whole genome shotgun (WGS) entry which is preliminary data.</text>
</comment>
<dbReference type="EMBL" id="RJKX01000013">
    <property type="protein sequence ID" value="ROP99771.1"/>
    <property type="molecule type" value="Genomic_DNA"/>
</dbReference>
<gene>
    <name evidence="1" type="ORF">EDC65_1559</name>
</gene>
<evidence type="ECO:0008006" key="3">
    <source>
        <dbReference type="Google" id="ProtNLM"/>
    </source>
</evidence>
<evidence type="ECO:0000313" key="2">
    <source>
        <dbReference type="Proteomes" id="UP000278222"/>
    </source>
</evidence>
<accession>A0A3N1M220</accession>
<sequence length="238" mass="24410">MRLPAFLGTALLVGGLVVVAFVAGQQTSTATRLAAVSAVASDGGSALVARIDAVEARLARMEAGRSNERLIAGLLNLQGATASSRPWPRELQVVRDLAGPGQLPPTLADVLSGHAARGVPTRGQLRERFAAIQPELLAQAPAEGGIGQRLLHGSRAAVAGAGLATPPPPSRTEAAVAGIALHLARDDLSAALIDAASLDPSLQARIADWSVQARGRLAVDQAIRELLLHAFAAGSRRP</sequence>